<comment type="caution">
    <text evidence="3">The sequence shown here is derived from an EMBL/GenBank/DDBJ whole genome shotgun (WGS) entry which is preliminary data.</text>
</comment>
<evidence type="ECO:0000313" key="3">
    <source>
        <dbReference type="EMBL" id="CAF1402244.1"/>
    </source>
</evidence>
<feature type="compositionally biased region" description="Basic residues" evidence="1">
    <location>
        <begin position="1"/>
        <end position="19"/>
    </location>
</feature>
<evidence type="ECO:0000256" key="2">
    <source>
        <dbReference type="SAM" id="Phobius"/>
    </source>
</evidence>
<accession>A0A815KZ12</accession>
<name>A0A815KZ12_9BILA</name>
<sequence>MKTIRRSRRPRLSRRRKHSSVQSIESDNDESDLEHQTLPEKSIARTNKNANRIPASALVDTITNLSNEYKQDQRLHLSSDESALFLNSINSMPEPTNVSDDLTPLSKTTTNTTLLTALTYSNTKQTDPVKIDLTQLSSTDTFASSSPNTDHDQSLSLDRKTSSTNINNKIRHSKYFTQIYDTDTSMKSVVFSKDSALEQDLPSSYRKHLSCFAMPNVDNRDFMTTDSPIIAGDILLPANVNTNINICQQTPVHWNSSRWNLPNITPGLKILISCSSLSLAIGILMLVIIL</sequence>
<reference evidence="3" key="1">
    <citation type="submission" date="2021-02" db="EMBL/GenBank/DDBJ databases">
        <authorList>
            <person name="Nowell W R."/>
        </authorList>
    </citation>
    <scope>NUCLEOTIDE SEQUENCE</scope>
</reference>
<feature type="transmembrane region" description="Helical" evidence="2">
    <location>
        <begin position="268"/>
        <end position="289"/>
    </location>
</feature>
<dbReference type="OrthoDB" id="10050914at2759"/>
<keyword evidence="2" id="KW-1133">Transmembrane helix</keyword>
<dbReference type="Proteomes" id="UP000663855">
    <property type="component" value="Unassembled WGS sequence"/>
</dbReference>
<feature type="region of interest" description="Disordered" evidence="1">
    <location>
        <begin position="140"/>
        <end position="160"/>
    </location>
</feature>
<keyword evidence="2" id="KW-0472">Membrane</keyword>
<feature type="region of interest" description="Disordered" evidence="1">
    <location>
        <begin position="1"/>
        <end position="49"/>
    </location>
</feature>
<dbReference type="Proteomes" id="UP000663834">
    <property type="component" value="Unassembled WGS sequence"/>
</dbReference>
<evidence type="ECO:0000313" key="4">
    <source>
        <dbReference type="EMBL" id="CAF1477055.1"/>
    </source>
</evidence>
<dbReference type="EMBL" id="CAJNOW010006184">
    <property type="protein sequence ID" value="CAF1477055.1"/>
    <property type="molecule type" value="Genomic_DNA"/>
</dbReference>
<organism evidence="3 5">
    <name type="scientific">Rotaria magnacalcarata</name>
    <dbReference type="NCBI Taxonomy" id="392030"/>
    <lineage>
        <taxon>Eukaryota</taxon>
        <taxon>Metazoa</taxon>
        <taxon>Spiralia</taxon>
        <taxon>Gnathifera</taxon>
        <taxon>Rotifera</taxon>
        <taxon>Eurotatoria</taxon>
        <taxon>Bdelloidea</taxon>
        <taxon>Philodinida</taxon>
        <taxon>Philodinidae</taxon>
        <taxon>Rotaria</taxon>
    </lineage>
</organism>
<dbReference type="AlphaFoldDB" id="A0A815KZ12"/>
<protein>
    <submittedName>
        <fullName evidence="3">Uncharacterized protein</fullName>
    </submittedName>
</protein>
<proteinExistence type="predicted"/>
<gene>
    <name evidence="3" type="ORF">CJN711_LOCUS22041</name>
    <name evidence="4" type="ORF">KQP761_LOCUS13354</name>
</gene>
<evidence type="ECO:0000256" key="1">
    <source>
        <dbReference type="SAM" id="MobiDB-lite"/>
    </source>
</evidence>
<evidence type="ECO:0000313" key="5">
    <source>
        <dbReference type="Proteomes" id="UP000663855"/>
    </source>
</evidence>
<feature type="compositionally biased region" description="Basic and acidic residues" evidence="1">
    <location>
        <begin position="149"/>
        <end position="160"/>
    </location>
</feature>
<keyword evidence="2" id="KW-0812">Transmembrane</keyword>
<dbReference type="EMBL" id="CAJNOV010010344">
    <property type="protein sequence ID" value="CAF1402244.1"/>
    <property type="molecule type" value="Genomic_DNA"/>
</dbReference>